<keyword evidence="2 4" id="KW-0238">DNA-binding</keyword>
<dbReference type="SUPFAM" id="SSF48498">
    <property type="entry name" value="Tetracyclin repressor-like, C-terminal domain"/>
    <property type="match status" value="1"/>
</dbReference>
<dbReference type="PRINTS" id="PR00455">
    <property type="entry name" value="HTHTETR"/>
</dbReference>
<dbReference type="InterPro" id="IPR036271">
    <property type="entry name" value="Tet_transcr_reg_TetR-rel_C_sf"/>
</dbReference>
<keyword evidence="7" id="KW-1185">Reference proteome</keyword>
<dbReference type="Pfam" id="PF00440">
    <property type="entry name" value="TetR_N"/>
    <property type="match status" value="1"/>
</dbReference>
<dbReference type="PANTHER" id="PTHR30055:SF234">
    <property type="entry name" value="HTH-TYPE TRANSCRIPTIONAL REGULATOR BETI"/>
    <property type="match status" value="1"/>
</dbReference>
<dbReference type="InterPro" id="IPR001647">
    <property type="entry name" value="HTH_TetR"/>
</dbReference>
<sequence length="207" mass="22221">MPADPTTLSPAAERILRTAAELIAVRGYAATSTRDIATAVGVSQPALYKHFAAKTDILAALVRLGLEQPLATADQLAALDAPAVVKLHRWLSDSLNHFRDSRYVLMSILTTPDLQDDRFATELALLDRFDRVVIDLVTAGKREGDVRDLDPVSGARMVQALFDALALPAIAVEPAEITEFALTGLLRDSTRLPGIRTAAAALDLPEA</sequence>
<dbReference type="PANTHER" id="PTHR30055">
    <property type="entry name" value="HTH-TYPE TRANSCRIPTIONAL REGULATOR RUTR"/>
    <property type="match status" value="1"/>
</dbReference>
<evidence type="ECO:0000256" key="4">
    <source>
        <dbReference type="PROSITE-ProRule" id="PRU00335"/>
    </source>
</evidence>
<comment type="caution">
    <text evidence="6">The sequence shown here is derived from an EMBL/GenBank/DDBJ whole genome shotgun (WGS) entry which is preliminary data.</text>
</comment>
<dbReference type="RefSeq" id="WP_201954988.1">
    <property type="nucleotide sequence ID" value="NZ_JAERRJ010000014.1"/>
</dbReference>
<protein>
    <submittedName>
        <fullName evidence="6">TetR/AcrR family transcriptional regulator</fullName>
    </submittedName>
</protein>
<dbReference type="Proteomes" id="UP000602198">
    <property type="component" value="Unassembled WGS sequence"/>
</dbReference>
<evidence type="ECO:0000259" key="5">
    <source>
        <dbReference type="PROSITE" id="PS50977"/>
    </source>
</evidence>
<dbReference type="SUPFAM" id="SSF46689">
    <property type="entry name" value="Homeodomain-like"/>
    <property type="match status" value="1"/>
</dbReference>
<evidence type="ECO:0000313" key="7">
    <source>
        <dbReference type="Proteomes" id="UP000602198"/>
    </source>
</evidence>
<dbReference type="EMBL" id="JAERRJ010000014">
    <property type="protein sequence ID" value="MBL1079117.1"/>
    <property type="molecule type" value="Genomic_DNA"/>
</dbReference>
<feature type="DNA-binding region" description="H-T-H motif" evidence="4">
    <location>
        <begin position="32"/>
        <end position="51"/>
    </location>
</feature>
<dbReference type="PROSITE" id="PS01081">
    <property type="entry name" value="HTH_TETR_1"/>
    <property type="match status" value="1"/>
</dbReference>
<dbReference type="PROSITE" id="PS50977">
    <property type="entry name" value="HTH_TETR_2"/>
    <property type="match status" value="1"/>
</dbReference>
<dbReference type="Gene3D" id="1.10.357.10">
    <property type="entry name" value="Tetracycline Repressor, domain 2"/>
    <property type="match status" value="1"/>
</dbReference>
<keyword evidence="1" id="KW-0805">Transcription regulation</keyword>
<organism evidence="6 7">
    <name type="scientific">Nocardia acididurans</name>
    <dbReference type="NCBI Taxonomy" id="2802282"/>
    <lineage>
        <taxon>Bacteria</taxon>
        <taxon>Bacillati</taxon>
        <taxon>Actinomycetota</taxon>
        <taxon>Actinomycetes</taxon>
        <taxon>Mycobacteriales</taxon>
        <taxon>Nocardiaceae</taxon>
        <taxon>Nocardia</taxon>
    </lineage>
</organism>
<evidence type="ECO:0000256" key="2">
    <source>
        <dbReference type="ARBA" id="ARBA00023125"/>
    </source>
</evidence>
<accession>A0ABS1MEY1</accession>
<feature type="domain" description="HTH tetR-type" evidence="5">
    <location>
        <begin position="9"/>
        <end position="69"/>
    </location>
</feature>
<dbReference type="InterPro" id="IPR009057">
    <property type="entry name" value="Homeodomain-like_sf"/>
</dbReference>
<proteinExistence type="predicted"/>
<keyword evidence="3" id="KW-0804">Transcription</keyword>
<gene>
    <name evidence="6" type="ORF">JK358_32405</name>
</gene>
<name>A0ABS1MEY1_9NOCA</name>
<evidence type="ECO:0000256" key="1">
    <source>
        <dbReference type="ARBA" id="ARBA00023015"/>
    </source>
</evidence>
<dbReference type="InterPro" id="IPR023772">
    <property type="entry name" value="DNA-bd_HTH_TetR-type_CS"/>
</dbReference>
<evidence type="ECO:0000313" key="6">
    <source>
        <dbReference type="EMBL" id="MBL1079117.1"/>
    </source>
</evidence>
<evidence type="ECO:0000256" key="3">
    <source>
        <dbReference type="ARBA" id="ARBA00023163"/>
    </source>
</evidence>
<dbReference type="InterPro" id="IPR050109">
    <property type="entry name" value="HTH-type_TetR-like_transc_reg"/>
</dbReference>
<reference evidence="6 7" key="1">
    <citation type="submission" date="2021-01" db="EMBL/GenBank/DDBJ databases">
        <title>WGS of actinomycetes isolated from Thailand.</title>
        <authorList>
            <person name="Thawai C."/>
        </authorList>
    </citation>
    <scope>NUCLEOTIDE SEQUENCE [LARGE SCALE GENOMIC DNA]</scope>
    <source>
        <strain evidence="6 7">LPG 2</strain>
    </source>
</reference>